<reference evidence="3 4" key="1">
    <citation type="submission" date="2015-11" db="EMBL/GenBank/DDBJ databases">
        <title>Identification of large and diverse effector repertoires of 38 Legionella species.</title>
        <authorList>
            <person name="Burstein D."/>
            <person name="Amaro F."/>
            <person name="Zusman T."/>
            <person name="Lifshitz Z."/>
            <person name="Cohen O."/>
            <person name="Gilbert J.A."/>
            <person name="Pupko T."/>
            <person name="Shuman H.A."/>
            <person name="Segal G."/>
        </authorList>
    </citation>
    <scope>NUCLEOTIDE SEQUENCE [LARGE SCALE GENOMIC DNA]</scope>
    <source>
        <strain evidence="3 4">1762-AUS-E</strain>
    </source>
</reference>
<dbReference type="NCBIfam" id="TIGR00090">
    <property type="entry name" value="rsfS_iojap_ybeB"/>
    <property type="match status" value="1"/>
</dbReference>
<comment type="subcellular location">
    <subcellularLocation>
        <location evidence="2">Cytoplasm</location>
    </subcellularLocation>
</comment>
<evidence type="ECO:0000313" key="4">
    <source>
        <dbReference type="Proteomes" id="UP000054859"/>
    </source>
</evidence>
<gene>
    <name evidence="2 3" type="primary">rsfS</name>
    <name evidence="3" type="ORF">Lade_0699</name>
</gene>
<dbReference type="HAMAP" id="MF_01477">
    <property type="entry name" value="Iojap_RsfS"/>
    <property type="match status" value="1"/>
</dbReference>
<sequence>MSEKNLLDKLHQYLDDAHAQDITLIDVRNQTSVTDYMIICSGRSSRHVKAIAEQIMEQMKAQGLPALGSTGLDSGDWALIDFGDIVIHVMQPDSRAFYNLEGLWQEKPQ</sequence>
<dbReference type="GO" id="GO:0005737">
    <property type="term" value="C:cytoplasm"/>
    <property type="evidence" value="ECO:0007669"/>
    <property type="project" value="UniProtKB-SubCell"/>
</dbReference>
<comment type="function">
    <text evidence="2">Functions as a ribosomal silencing factor. Interacts with ribosomal protein uL14 (rplN), blocking formation of intersubunit bridge B8. Prevents association of the 30S and 50S ribosomal subunits and the formation of functional ribosomes, thus repressing translation.</text>
</comment>
<organism evidence="3 4">
    <name type="scientific">Legionella adelaidensis</name>
    <dbReference type="NCBI Taxonomy" id="45056"/>
    <lineage>
        <taxon>Bacteria</taxon>
        <taxon>Pseudomonadati</taxon>
        <taxon>Pseudomonadota</taxon>
        <taxon>Gammaproteobacteria</taxon>
        <taxon>Legionellales</taxon>
        <taxon>Legionellaceae</taxon>
        <taxon>Legionella</taxon>
    </lineage>
</organism>
<keyword evidence="2" id="KW-0810">Translation regulation</keyword>
<proteinExistence type="inferred from homology"/>
<dbReference type="InterPro" id="IPR043519">
    <property type="entry name" value="NT_sf"/>
</dbReference>
<dbReference type="EMBL" id="LNKA01000001">
    <property type="protein sequence ID" value="KTC66041.1"/>
    <property type="molecule type" value="Genomic_DNA"/>
</dbReference>
<dbReference type="GO" id="GO:0042256">
    <property type="term" value="P:cytosolic ribosome assembly"/>
    <property type="evidence" value="ECO:0007669"/>
    <property type="project" value="UniProtKB-UniRule"/>
</dbReference>
<dbReference type="OrthoDB" id="9793681at2"/>
<name>A0A0W0R4S2_9GAMM</name>
<dbReference type="SUPFAM" id="SSF81301">
    <property type="entry name" value="Nucleotidyltransferase"/>
    <property type="match status" value="1"/>
</dbReference>
<protein>
    <recommendedName>
        <fullName evidence="2">Ribosomal silencing factor RsfS</fullName>
    </recommendedName>
</protein>
<dbReference type="RefSeq" id="WP_058461749.1">
    <property type="nucleotide sequence ID" value="NZ_CAAAHS010000005.1"/>
</dbReference>
<comment type="subunit">
    <text evidence="2">Interacts with ribosomal protein uL14 (rplN).</text>
</comment>
<dbReference type="PATRIC" id="fig|45056.6.peg.722"/>
<dbReference type="PANTHER" id="PTHR21043">
    <property type="entry name" value="IOJAP SUPERFAMILY ORTHOLOG"/>
    <property type="match status" value="1"/>
</dbReference>
<dbReference type="Proteomes" id="UP000054859">
    <property type="component" value="Unassembled WGS sequence"/>
</dbReference>
<dbReference type="PANTHER" id="PTHR21043:SF0">
    <property type="entry name" value="MITOCHONDRIAL ASSEMBLY OF RIBOSOMAL LARGE SUBUNIT PROTEIN 1"/>
    <property type="match status" value="1"/>
</dbReference>
<dbReference type="GO" id="GO:0090071">
    <property type="term" value="P:negative regulation of ribosome biogenesis"/>
    <property type="evidence" value="ECO:0007669"/>
    <property type="project" value="UniProtKB-UniRule"/>
</dbReference>
<accession>A0A0W0R4S2</accession>
<keyword evidence="2" id="KW-0678">Repressor</keyword>
<keyword evidence="4" id="KW-1185">Reference proteome</keyword>
<comment type="caution">
    <text evidence="3">The sequence shown here is derived from an EMBL/GenBank/DDBJ whole genome shotgun (WGS) entry which is preliminary data.</text>
</comment>
<dbReference type="GO" id="GO:0017148">
    <property type="term" value="P:negative regulation of translation"/>
    <property type="evidence" value="ECO:0007669"/>
    <property type="project" value="UniProtKB-UniRule"/>
</dbReference>
<comment type="similarity">
    <text evidence="1 2">Belongs to the Iojap/RsfS family.</text>
</comment>
<dbReference type="InterPro" id="IPR004394">
    <property type="entry name" value="Iojap/RsfS/C7orf30"/>
</dbReference>
<dbReference type="Pfam" id="PF02410">
    <property type="entry name" value="RsfS"/>
    <property type="match status" value="1"/>
</dbReference>
<keyword evidence="2" id="KW-0963">Cytoplasm</keyword>
<dbReference type="AlphaFoldDB" id="A0A0W0R4S2"/>
<dbReference type="GO" id="GO:0043023">
    <property type="term" value="F:ribosomal large subunit binding"/>
    <property type="evidence" value="ECO:0007669"/>
    <property type="project" value="TreeGrafter"/>
</dbReference>
<evidence type="ECO:0000256" key="1">
    <source>
        <dbReference type="ARBA" id="ARBA00010574"/>
    </source>
</evidence>
<dbReference type="Gene3D" id="3.30.460.10">
    <property type="entry name" value="Beta Polymerase, domain 2"/>
    <property type="match status" value="1"/>
</dbReference>
<evidence type="ECO:0000313" key="3">
    <source>
        <dbReference type="EMBL" id="KTC66041.1"/>
    </source>
</evidence>
<dbReference type="STRING" id="45056.Lade_0699"/>
<evidence type="ECO:0000256" key="2">
    <source>
        <dbReference type="HAMAP-Rule" id="MF_01477"/>
    </source>
</evidence>